<keyword evidence="2" id="KW-1133">Transmembrane helix</keyword>
<gene>
    <name evidence="4" type="ORF">A2074_07055</name>
</gene>
<feature type="region of interest" description="Disordered" evidence="1">
    <location>
        <begin position="37"/>
        <end position="56"/>
    </location>
</feature>
<feature type="transmembrane region" description="Helical" evidence="2">
    <location>
        <begin position="150"/>
        <end position="171"/>
    </location>
</feature>
<feature type="compositionally biased region" description="Low complexity" evidence="1">
    <location>
        <begin position="44"/>
        <end position="56"/>
    </location>
</feature>
<feature type="chain" id="PRO_5009483189" evidence="3">
    <location>
        <begin position="26"/>
        <end position="203"/>
    </location>
</feature>
<evidence type="ECO:0000313" key="4">
    <source>
        <dbReference type="EMBL" id="OFW35731.1"/>
    </source>
</evidence>
<sequence>MIKRLIVISCLPLVCVALFSSVCIAADSGGAGGTISQGDSQRIAPSSEGAAGALGSGVDNDKDARGIDAFDLKFHLILSAINFATIFLLAIVFLYALHLRDKKPGRYRGIWAAIGGFFGNRYSAVWLLNMFTGLAIFNFVAAFAEGFLPRIAAMLAFFVIISPIYQWYPFYLKEKKPAKYRGIWKRIGDWLGEPRLSMTAPRS</sequence>
<keyword evidence="3" id="KW-0732">Signal</keyword>
<evidence type="ECO:0000256" key="1">
    <source>
        <dbReference type="SAM" id="MobiDB-lite"/>
    </source>
</evidence>
<keyword evidence="2" id="KW-0472">Membrane</keyword>
<accession>A0A1F2US27</accession>
<keyword evidence="2" id="KW-0812">Transmembrane</keyword>
<reference evidence="4 5" key="1">
    <citation type="journal article" date="2016" name="Nat. Commun.">
        <title>Thousands of microbial genomes shed light on interconnected biogeochemical processes in an aquifer system.</title>
        <authorList>
            <person name="Anantharaman K."/>
            <person name="Brown C.T."/>
            <person name="Hug L.A."/>
            <person name="Sharon I."/>
            <person name="Castelle C.J."/>
            <person name="Probst A.J."/>
            <person name="Thomas B.C."/>
            <person name="Singh A."/>
            <person name="Wilkins M.J."/>
            <person name="Karaoz U."/>
            <person name="Brodie E.L."/>
            <person name="Williams K.H."/>
            <person name="Hubbard S.S."/>
            <person name="Banfield J.F."/>
        </authorList>
    </citation>
    <scope>NUCLEOTIDE SEQUENCE [LARGE SCALE GENOMIC DNA]</scope>
</reference>
<dbReference type="EMBL" id="MELI01000009">
    <property type="protein sequence ID" value="OFW35731.1"/>
    <property type="molecule type" value="Genomic_DNA"/>
</dbReference>
<dbReference type="AlphaFoldDB" id="A0A1F2US27"/>
<evidence type="ECO:0000256" key="3">
    <source>
        <dbReference type="SAM" id="SignalP"/>
    </source>
</evidence>
<feature type="transmembrane region" description="Helical" evidence="2">
    <location>
        <begin position="74"/>
        <end position="97"/>
    </location>
</feature>
<feature type="transmembrane region" description="Helical" evidence="2">
    <location>
        <begin position="124"/>
        <end position="144"/>
    </location>
</feature>
<feature type="signal peptide" evidence="3">
    <location>
        <begin position="1"/>
        <end position="25"/>
    </location>
</feature>
<evidence type="ECO:0000256" key="2">
    <source>
        <dbReference type="SAM" id="Phobius"/>
    </source>
</evidence>
<name>A0A1F2US27_9ACTN</name>
<proteinExistence type="predicted"/>
<dbReference type="Proteomes" id="UP000178086">
    <property type="component" value="Unassembled WGS sequence"/>
</dbReference>
<protein>
    <submittedName>
        <fullName evidence="4">Uncharacterized protein</fullName>
    </submittedName>
</protein>
<comment type="caution">
    <text evidence="4">The sequence shown here is derived from an EMBL/GenBank/DDBJ whole genome shotgun (WGS) entry which is preliminary data.</text>
</comment>
<organism evidence="4 5">
    <name type="scientific">Candidatus Aquicultor primus</name>
    <dbReference type="NCBI Taxonomy" id="1797195"/>
    <lineage>
        <taxon>Bacteria</taxon>
        <taxon>Bacillati</taxon>
        <taxon>Actinomycetota</taxon>
        <taxon>Candidatus Aquicultoria</taxon>
        <taxon>Candidatus Aquicultorales</taxon>
        <taxon>Candidatus Aquicultoraceae</taxon>
        <taxon>Candidatus Aquicultor</taxon>
    </lineage>
</organism>
<evidence type="ECO:0000313" key="5">
    <source>
        <dbReference type="Proteomes" id="UP000178086"/>
    </source>
</evidence>